<dbReference type="SMART" id="SM01120">
    <property type="entry name" value="Dak2"/>
    <property type="match status" value="1"/>
</dbReference>
<keyword evidence="2" id="KW-0808">Transferase</keyword>
<dbReference type="InterPro" id="IPR033470">
    <property type="entry name" value="FakA-like_C"/>
</dbReference>
<dbReference type="GO" id="GO:0004371">
    <property type="term" value="F:glycerone kinase activity"/>
    <property type="evidence" value="ECO:0007669"/>
    <property type="project" value="InterPro"/>
</dbReference>
<keyword evidence="3" id="KW-1185">Reference proteome</keyword>
<dbReference type="PATRIC" id="fig|862967.3.peg.1396"/>
<dbReference type="Proteomes" id="UP000016233">
    <property type="component" value="Chromosome"/>
</dbReference>
<feature type="domain" description="DhaL" evidence="1">
    <location>
        <begin position="7"/>
        <end position="199"/>
    </location>
</feature>
<dbReference type="RefSeq" id="WP_021003101.1">
    <property type="nucleotide sequence ID" value="NC_022246.1"/>
</dbReference>
<gene>
    <name evidence="2" type="ORF">SIR_1376</name>
</gene>
<proteinExistence type="predicted"/>
<accession>T1ZG81</accession>
<dbReference type="PANTHER" id="PTHR33434:SF4">
    <property type="entry name" value="PHOSPHATASE PROTEIN"/>
    <property type="match status" value="1"/>
</dbReference>
<dbReference type="InterPro" id="IPR050270">
    <property type="entry name" value="DegV_domain_contain"/>
</dbReference>
<dbReference type="GO" id="GO:0006071">
    <property type="term" value="P:glycerol metabolic process"/>
    <property type="evidence" value="ECO:0007669"/>
    <property type="project" value="InterPro"/>
</dbReference>
<evidence type="ECO:0000259" key="1">
    <source>
        <dbReference type="PROSITE" id="PS51480"/>
    </source>
</evidence>
<name>T1ZG81_STRIT</name>
<sequence>MSNITTSLFQEMVQSASTRLNKQAEYVNSLNVFPVPDGDTGTNMGMTIENGAKEVADKSASTVGEVAGIFAKGLLMGARGNSGVITSQLFRGFSQSVKEKEELTGQDLALAFQAGVEVAYKAVMKPVEGTILTVSRGAAIGARKKAEETDDAVEVMKAALESAKIALAKTPDMLPVLKEVGVVDSGGQGLVFIYEGFLAALTGEYIASEEFQATPATMTEMINAEHHKSVASHVATEDIKFGYCTEIMVALKKGPTYVKEFDYDEFRNYLNELGDSLLVVNDDEIVKVHVHTEDPGLVMQEGLKYGSLVKVKVDNMRNQHDAQVEKEERENKQAAEEKEYAVIAVVAGEGLAEIFKAQGVDYIISGGQTMNPSTEDFIRAVEQVNARHIIILPNNKNIFMAAQSAAEVIEQPAAVIETRTIPQGLTSLLAFDSSKSIEENHDRMTAALTDVVSGSVTSAVRDTTIDGLDIHENDYLGMVDGKIVVSNPDMLTTLNETFSKMLDTDSEIVTIYIGEDGNEDLANELAQDITEKFEDVEVEIHKGGQPVYPYLFSVE</sequence>
<dbReference type="PANTHER" id="PTHR33434">
    <property type="entry name" value="DEGV DOMAIN-CONTAINING PROTEIN DR_1986-RELATED"/>
    <property type="match status" value="1"/>
</dbReference>
<dbReference type="InterPro" id="IPR004007">
    <property type="entry name" value="DhaL_dom"/>
</dbReference>
<dbReference type="NCBIfam" id="TIGR03599">
    <property type="entry name" value="YloV"/>
    <property type="match status" value="1"/>
</dbReference>
<evidence type="ECO:0000313" key="2">
    <source>
        <dbReference type="EMBL" id="AGU76736.1"/>
    </source>
</evidence>
<evidence type="ECO:0000313" key="3">
    <source>
        <dbReference type="Proteomes" id="UP000016233"/>
    </source>
</evidence>
<dbReference type="HOGENOM" id="CLU_017496_1_0_9"/>
<dbReference type="Gene3D" id="1.25.40.340">
    <property type="match status" value="1"/>
</dbReference>
<dbReference type="InterPro" id="IPR019986">
    <property type="entry name" value="YloV-like"/>
</dbReference>
<dbReference type="KEGG" id="sib:SIR_1376"/>
<dbReference type="InterPro" id="IPR048394">
    <property type="entry name" value="FakA-like_M"/>
</dbReference>
<reference evidence="2 3" key="1">
    <citation type="journal article" date="2013" name="BMC Genomics">
        <title>Phylogenetic relationship and virulence inference of Streptococcus Anginosus Group: curated annotation and whole-genome comparative analysis support distinct species designation.</title>
        <authorList>
            <person name="Olson A.B."/>
            <person name="Kent H."/>
            <person name="Sibley C.D."/>
            <person name="Grinwis M.E."/>
            <person name="Mabon P."/>
            <person name="Ouellette C."/>
            <person name="Tyson S."/>
            <person name="Graham M."/>
            <person name="Tyler S.D."/>
            <person name="Van Domselaar G."/>
            <person name="Surette M.G."/>
            <person name="Corbett C.R."/>
        </authorList>
    </citation>
    <scope>NUCLEOTIDE SEQUENCE [LARGE SCALE GENOMIC DNA]</scope>
    <source>
        <strain evidence="2 3">B196</strain>
    </source>
</reference>
<keyword evidence="2" id="KW-0418">Kinase</keyword>
<dbReference type="SUPFAM" id="SSF101473">
    <property type="entry name" value="DhaL-like"/>
    <property type="match status" value="1"/>
</dbReference>
<organism evidence="2 3">
    <name type="scientific">Streptococcus intermedius B196</name>
    <dbReference type="NCBI Taxonomy" id="862967"/>
    <lineage>
        <taxon>Bacteria</taxon>
        <taxon>Bacillati</taxon>
        <taxon>Bacillota</taxon>
        <taxon>Bacilli</taxon>
        <taxon>Lactobacillales</taxon>
        <taxon>Streptococcaceae</taxon>
        <taxon>Streptococcus</taxon>
        <taxon>Streptococcus anginosus group</taxon>
    </lineage>
</organism>
<dbReference type="Pfam" id="PF21645">
    <property type="entry name" value="FakA-like_M"/>
    <property type="match status" value="1"/>
</dbReference>
<dbReference type="Pfam" id="PF13684">
    <property type="entry name" value="FakA-like_C"/>
    <property type="match status" value="1"/>
</dbReference>
<dbReference type="PROSITE" id="PS51480">
    <property type="entry name" value="DHAL"/>
    <property type="match status" value="1"/>
</dbReference>
<dbReference type="SMART" id="SM01121">
    <property type="entry name" value="Dak1_2"/>
    <property type="match status" value="1"/>
</dbReference>
<protein>
    <submittedName>
        <fullName evidence="2">Putative kinase</fullName>
    </submittedName>
</protein>
<dbReference type="EMBL" id="CP003857">
    <property type="protein sequence ID" value="AGU76736.1"/>
    <property type="molecule type" value="Genomic_DNA"/>
</dbReference>
<dbReference type="Pfam" id="PF02734">
    <property type="entry name" value="Dak2"/>
    <property type="match status" value="1"/>
</dbReference>
<dbReference type="eggNOG" id="COG1461">
    <property type="taxonomic scope" value="Bacteria"/>
</dbReference>
<dbReference type="InterPro" id="IPR036117">
    <property type="entry name" value="DhaL_dom_sf"/>
</dbReference>
<dbReference type="OrthoDB" id="9760324at2"/>
<dbReference type="AlphaFoldDB" id="T1ZG81"/>